<accession>A0AAD7GVD2</accession>
<feature type="region of interest" description="Disordered" evidence="1">
    <location>
        <begin position="38"/>
        <end position="67"/>
    </location>
</feature>
<proteinExistence type="predicted"/>
<sequence length="677" mass="74916">MSVSHCLKRFPLVSFPRYYASAATARATKTVASDADITDELARVKKRAPRAKKPKPEPKPPPPILESSKIQDHLEQLAESNGILDLDDLERYRPSHRPSIDAPDYEEKYNALLEKITGAFTLNQLTQFIKLYGIDVPSAQRKKKTCAGAIMEKEWEWTSLSTIAEKKKATAMTSQTFPLSPYQAFLILGIDGADSHSLSIKYHAAGPSDHFALNITGKGAAVKQLADHIANLTAAIAEEVFDSPIKKPMKGDVLRRISRLSGALTENFGREQIRVSYNGGNPRSASIAKRLTARAAREASNPMFFHLPPSIASSSLVPESNSFPHTYSMYPFSSPRSLPWAVSPGGVFRLRRVEEWLGTGASEDLTKTGGLMMGRGRTVSSQREDVDLRALLLQARLPHSPSFSSRVVLASIGHILLTSPPTAQGNIDPPLQGQWKLPHIMSWIEKRSEPNVFNPTLPTALLNSHPSRHRMLHRLVYRVMHAADAVAPDIIKVEFVLPRSAEEPSNEGSDFAEPEFHPSCWLGHNSDVDVMMPDRATDIRFSVFDSDILPAHQWPSKLELEEYIQSFRAYSSSQDRDTSRSRPEPPLIVTHNDIAYLLHSSSTVQQNVEETGDSSSVKVITESVFDLEAAQKSSSCQVLCNDVGSDVSWQSFLRQCDIMSTVTPAPSSSHRNITPLL</sequence>
<gene>
    <name evidence="3" type="ORF">B0H17DRAFT_1035513</name>
</gene>
<keyword evidence="4" id="KW-1185">Reference proteome</keyword>
<name>A0AAD7GVD2_MYCRO</name>
<comment type="caution">
    <text evidence="3">The sequence shown here is derived from an EMBL/GenBank/DDBJ whole genome shotgun (WGS) entry which is preliminary data.</text>
</comment>
<dbReference type="InterPro" id="IPR048401">
    <property type="entry name" value="SLS1_C"/>
</dbReference>
<evidence type="ECO:0000259" key="2">
    <source>
        <dbReference type="Pfam" id="PF20778"/>
    </source>
</evidence>
<dbReference type="Proteomes" id="UP001221757">
    <property type="component" value="Unassembled WGS sequence"/>
</dbReference>
<dbReference type="AlphaFoldDB" id="A0AAD7GVD2"/>
<feature type="compositionally biased region" description="Basic residues" evidence="1">
    <location>
        <begin position="44"/>
        <end position="53"/>
    </location>
</feature>
<feature type="domain" description="SLS1 C-terminal" evidence="2">
    <location>
        <begin position="402"/>
        <end position="575"/>
    </location>
</feature>
<evidence type="ECO:0000256" key="1">
    <source>
        <dbReference type="SAM" id="MobiDB-lite"/>
    </source>
</evidence>
<dbReference type="Pfam" id="PF20778">
    <property type="entry name" value="SLS1_C"/>
    <property type="match status" value="1"/>
</dbReference>
<organism evidence="3 4">
    <name type="scientific">Mycena rosella</name>
    <name type="common">Pink bonnet</name>
    <name type="synonym">Agaricus rosellus</name>
    <dbReference type="NCBI Taxonomy" id="1033263"/>
    <lineage>
        <taxon>Eukaryota</taxon>
        <taxon>Fungi</taxon>
        <taxon>Dikarya</taxon>
        <taxon>Basidiomycota</taxon>
        <taxon>Agaricomycotina</taxon>
        <taxon>Agaricomycetes</taxon>
        <taxon>Agaricomycetidae</taxon>
        <taxon>Agaricales</taxon>
        <taxon>Marasmiineae</taxon>
        <taxon>Mycenaceae</taxon>
        <taxon>Mycena</taxon>
    </lineage>
</organism>
<evidence type="ECO:0000313" key="4">
    <source>
        <dbReference type="Proteomes" id="UP001221757"/>
    </source>
</evidence>
<evidence type="ECO:0000313" key="3">
    <source>
        <dbReference type="EMBL" id="KAJ7706072.1"/>
    </source>
</evidence>
<reference evidence="3" key="1">
    <citation type="submission" date="2023-03" db="EMBL/GenBank/DDBJ databases">
        <title>Massive genome expansion in bonnet fungi (Mycena s.s.) driven by repeated elements and novel gene families across ecological guilds.</title>
        <authorList>
            <consortium name="Lawrence Berkeley National Laboratory"/>
            <person name="Harder C.B."/>
            <person name="Miyauchi S."/>
            <person name="Viragh M."/>
            <person name="Kuo A."/>
            <person name="Thoen E."/>
            <person name="Andreopoulos B."/>
            <person name="Lu D."/>
            <person name="Skrede I."/>
            <person name="Drula E."/>
            <person name="Henrissat B."/>
            <person name="Morin E."/>
            <person name="Kohler A."/>
            <person name="Barry K."/>
            <person name="LaButti K."/>
            <person name="Morin E."/>
            <person name="Salamov A."/>
            <person name="Lipzen A."/>
            <person name="Mereny Z."/>
            <person name="Hegedus B."/>
            <person name="Baldrian P."/>
            <person name="Stursova M."/>
            <person name="Weitz H."/>
            <person name="Taylor A."/>
            <person name="Grigoriev I.V."/>
            <person name="Nagy L.G."/>
            <person name="Martin F."/>
            <person name="Kauserud H."/>
        </authorList>
    </citation>
    <scope>NUCLEOTIDE SEQUENCE</scope>
    <source>
        <strain evidence="3">CBHHK067</strain>
    </source>
</reference>
<dbReference type="EMBL" id="JARKIE010000007">
    <property type="protein sequence ID" value="KAJ7706072.1"/>
    <property type="molecule type" value="Genomic_DNA"/>
</dbReference>
<protein>
    <recommendedName>
        <fullName evidence="2">SLS1 C-terminal domain-containing protein</fullName>
    </recommendedName>
</protein>